<reference evidence="2 3" key="1">
    <citation type="submission" date="2019-08" db="EMBL/GenBank/DDBJ databases">
        <title>The genome of the soybean aphid Biotype 1, its phylome, world population structure and adaptation to the North American continent.</title>
        <authorList>
            <person name="Giordano R."/>
            <person name="Donthu R.K."/>
            <person name="Hernandez A.G."/>
            <person name="Wright C.L."/>
            <person name="Zimin A.V."/>
        </authorList>
    </citation>
    <scope>NUCLEOTIDE SEQUENCE [LARGE SCALE GENOMIC DNA]</scope>
    <source>
        <tissue evidence="2">Whole aphids</tissue>
    </source>
</reference>
<feature type="transmembrane region" description="Helical" evidence="1">
    <location>
        <begin position="149"/>
        <end position="172"/>
    </location>
</feature>
<evidence type="ECO:0000313" key="3">
    <source>
        <dbReference type="Proteomes" id="UP000475862"/>
    </source>
</evidence>
<accession>A0A6G0T226</accession>
<dbReference type="AlphaFoldDB" id="A0A6G0T226"/>
<keyword evidence="1" id="KW-0812">Transmembrane</keyword>
<dbReference type="Proteomes" id="UP000475862">
    <property type="component" value="Unassembled WGS sequence"/>
</dbReference>
<evidence type="ECO:0000256" key="1">
    <source>
        <dbReference type="SAM" id="Phobius"/>
    </source>
</evidence>
<organism evidence="2 3">
    <name type="scientific">Aphis glycines</name>
    <name type="common">Soybean aphid</name>
    <dbReference type="NCBI Taxonomy" id="307491"/>
    <lineage>
        <taxon>Eukaryota</taxon>
        <taxon>Metazoa</taxon>
        <taxon>Ecdysozoa</taxon>
        <taxon>Arthropoda</taxon>
        <taxon>Hexapoda</taxon>
        <taxon>Insecta</taxon>
        <taxon>Pterygota</taxon>
        <taxon>Neoptera</taxon>
        <taxon>Paraneoptera</taxon>
        <taxon>Hemiptera</taxon>
        <taxon>Sternorrhyncha</taxon>
        <taxon>Aphidomorpha</taxon>
        <taxon>Aphidoidea</taxon>
        <taxon>Aphididae</taxon>
        <taxon>Aphidini</taxon>
        <taxon>Aphis</taxon>
        <taxon>Aphis</taxon>
    </lineage>
</organism>
<feature type="transmembrane region" description="Helical" evidence="1">
    <location>
        <begin position="126"/>
        <end position="143"/>
    </location>
</feature>
<sequence>MSLLGTIFGENGKIHHQNTLLNLLQENPDINIPISLKNTILEQLSWCVMGVENIKKNYFNFNKTNFIFFYLFKLNKCTTIRDKLLVSISVLDSSTSVVIELSLAEFVFALNFIHGLVLLRNSLFSFFDIPLTVSIIYITYTRYCAGSHFLALLNLIVAVQFSKLLLLCHYLLTKIYLMPVHHLFLSLMKSFSSHNYGAKAALTSLTFISSSSRVGNGIRFMWQSSFHLRNSLSVNSWLLINSKRKTFSLNPLLVRVLPN</sequence>
<gene>
    <name evidence="2" type="ORF">AGLY_015604</name>
</gene>
<keyword evidence="1" id="KW-1133">Transmembrane helix</keyword>
<proteinExistence type="predicted"/>
<name>A0A6G0T226_APHGL</name>
<dbReference type="EMBL" id="VYZN01000074">
    <property type="protein sequence ID" value="KAE9523957.1"/>
    <property type="molecule type" value="Genomic_DNA"/>
</dbReference>
<keyword evidence="1" id="KW-0472">Membrane</keyword>
<evidence type="ECO:0000313" key="2">
    <source>
        <dbReference type="EMBL" id="KAE9523957.1"/>
    </source>
</evidence>
<protein>
    <submittedName>
        <fullName evidence="2">Uncharacterized protein</fullName>
    </submittedName>
</protein>
<keyword evidence="3" id="KW-1185">Reference proteome</keyword>
<comment type="caution">
    <text evidence="2">The sequence shown here is derived from an EMBL/GenBank/DDBJ whole genome shotgun (WGS) entry which is preliminary data.</text>
</comment>
<dbReference type="OrthoDB" id="166375at2759"/>